<dbReference type="AlphaFoldDB" id="A0A2K9YSS5"/>
<reference evidence="1 2" key="1">
    <citation type="submission" date="2014-08" db="EMBL/GenBank/DDBJ databases">
        <authorList>
            <person name="Kuleshov K."/>
            <person name="Dedkov V."/>
            <person name="Markelov M."/>
            <person name="Pimkina E."/>
        </authorList>
    </citation>
    <scope>NUCLEOTIDE SEQUENCE [LARGE SCALE GENOMIC DNA]</scope>
    <source>
        <strain evidence="2">TOA</strain>
    </source>
</reference>
<organism evidence="1 2">
    <name type="scientific">Metamycoplasma hominis</name>
    <name type="common">Mycoplasma hominis</name>
    <dbReference type="NCBI Taxonomy" id="2098"/>
    <lineage>
        <taxon>Bacteria</taxon>
        <taxon>Bacillati</taxon>
        <taxon>Mycoplasmatota</taxon>
        <taxon>Mycoplasmoidales</taxon>
        <taxon>Metamycoplasmataceae</taxon>
        <taxon>Metamycoplasma</taxon>
    </lineage>
</organism>
<dbReference type="Proteomes" id="UP000029712">
    <property type="component" value="Chromosome"/>
</dbReference>
<proteinExistence type="predicted"/>
<protein>
    <submittedName>
        <fullName evidence="1">Uncharacterized protein</fullName>
    </submittedName>
</protein>
<dbReference type="SUPFAM" id="SSF101386">
    <property type="entry name" value="all-alpha NTP pyrophosphatases"/>
    <property type="match status" value="1"/>
</dbReference>
<dbReference type="Gene3D" id="1.10.4010.10">
    <property type="entry name" value="Type II deoxyuridine triphosphatase"/>
    <property type="match status" value="1"/>
</dbReference>
<dbReference type="RefSeq" id="WP_012855347.1">
    <property type="nucleotide sequence ID" value="NZ_CP011538.1"/>
</dbReference>
<dbReference type="EMBL" id="CP033021">
    <property type="protein sequence ID" value="AYN65694.1"/>
    <property type="molecule type" value="Genomic_DNA"/>
</dbReference>
<reference evidence="1 2" key="2">
    <citation type="submission" date="2018-10" db="EMBL/GenBank/DDBJ databases">
        <title>Detection and isolation of Mycoplasma hominis as a predominant microorganism from pelvic cavity of patient with salpingitis and tubo-ovarian abscess.</title>
        <authorList>
            <person name="Guschin A.E."/>
            <person name="Khayrullina G.A."/>
            <person name="Rakovskaya I.V."/>
            <person name="Shelenkov A.A."/>
            <person name="Shagin D.A."/>
        </authorList>
    </citation>
    <scope>NUCLEOTIDE SEQUENCE [LARGE SCALE GENOMIC DNA]</scope>
    <source>
        <strain evidence="2">TOA</strain>
    </source>
</reference>
<dbReference type="CDD" id="cd11527">
    <property type="entry name" value="NTP-PPase_dUTPase"/>
    <property type="match status" value="1"/>
</dbReference>
<gene>
    <name evidence="1" type="ORF">KN71_000475</name>
</gene>
<accession>A0A2K9YSS5</accession>
<name>A0A2K9YSS5_METHO</name>
<dbReference type="InterPro" id="IPR016947">
    <property type="entry name" value="UCP030140"/>
</dbReference>
<dbReference type="OrthoDB" id="5506143at2"/>
<dbReference type="InterPro" id="IPR014871">
    <property type="entry name" value="dUTPase/dCTP_pyrophosphatase"/>
</dbReference>
<dbReference type="Pfam" id="PF08761">
    <property type="entry name" value="dUTPase_2"/>
    <property type="match status" value="1"/>
</dbReference>
<evidence type="ECO:0000313" key="1">
    <source>
        <dbReference type="EMBL" id="AYN65694.1"/>
    </source>
</evidence>
<sequence>MNLTEVFEAQKKLDLAFANSIEKTEFLNIKIKMVIALLVELGEFANEVKLFKYWKKDKSINQISMLEEYADGIHFITSIALKNNITSFDIKPIIKYNDFTLQLAYTYQCFTKLFLHHNKRLIKKAYGVYLGLGEIMNIDRDMICTAYAKKNHKNYERIKNNY</sequence>
<dbReference type="PIRSF" id="PIRSF030140">
    <property type="entry name" value="UCP030140"/>
    <property type="match status" value="1"/>
</dbReference>
<evidence type="ECO:0000313" key="2">
    <source>
        <dbReference type="Proteomes" id="UP000029712"/>
    </source>
</evidence>
<dbReference type="OMA" id="DEIIHWY"/>